<dbReference type="GO" id="GO:0005886">
    <property type="term" value="C:plasma membrane"/>
    <property type="evidence" value="ECO:0007669"/>
    <property type="project" value="UniProtKB-SubCell"/>
</dbReference>
<dbReference type="Proteomes" id="UP000077469">
    <property type="component" value="Chromosome"/>
</dbReference>
<sequence>MTHVVLNQVLAIFLLTAFGFVLKKINLLNDGFTKSSSDLIVYVTLPAMIINSMDREFSKDVATTSLQVFLTGAIMYGFTILLAILLVRFRKYEETQRGVYMYMVIFGNVGYLGYPIMNVLYGEIGVFYSAVFNIWFNILTWTIGVSIMARGRLNFRRILINPGLLSTLFGLFIFLTPLRLPTLVKSVLDSVGSMTTPLAMFLVGAFLAEAHLKDFVAEIDLYLASILKLVVAPALVYLVMSYTDLPTIVKVLPVVMAGMPSGVNTAIFARMFDKDYKLAAQGVVLSTALSMISLPVLILMVVR</sequence>
<dbReference type="OrthoDB" id="9798064at2"/>
<dbReference type="Gene3D" id="1.20.1530.20">
    <property type="match status" value="1"/>
</dbReference>
<keyword evidence="6 8" id="KW-1133">Transmembrane helix</keyword>
<feature type="transmembrane region" description="Helical" evidence="8">
    <location>
        <begin position="127"/>
        <end position="147"/>
    </location>
</feature>
<dbReference type="GO" id="GO:0055085">
    <property type="term" value="P:transmembrane transport"/>
    <property type="evidence" value="ECO:0007669"/>
    <property type="project" value="InterPro"/>
</dbReference>
<evidence type="ECO:0000256" key="7">
    <source>
        <dbReference type="ARBA" id="ARBA00023136"/>
    </source>
</evidence>
<feature type="transmembrane region" description="Helical" evidence="8">
    <location>
        <begin position="283"/>
        <end position="302"/>
    </location>
</feature>
<keyword evidence="5 8" id="KW-0812">Transmembrane</keyword>
<organism evidence="9 10">
    <name type="scientific">Pseudothermotoga hypogea DSM 11164 = NBRC 106472</name>
    <dbReference type="NCBI Taxonomy" id="1123384"/>
    <lineage>
        <taxon>Bacteria</taxon>
        <taxon>Thermotogati</taxon>
        <taxon>Thermotogota</taxon>
        <taxon>Thermotogae</taxon>
        <taxon>Thermotogales</taxon>
        <taxon>Thermotogaceae</taxon>
        <taxon>Pseudothermotoga</taxon>
    </lineage>
</organism>
<keyword evidence="7 8" id="KW-0472">Membrane</keyword>
<dbReference type="STRING" id="1123384.AJ81_09435"/>
<evidence type="ECO:0000256" key="5">
    <source>
        <dbReference type="ARBA" id="ARBA00022692"/>
    </source>
</evidence>
<feature type="transmembrane region" description="Helical" evidence="8">
    <location>
        <begin position="66"/>
        <end position="87"/>
    </location>
</feature>
<feature type="transmembrane region" description="Helical" evidence="8">
    <location>
        <begin position="99"/>
        <end position="121"/>
    </location>
</feature>
<evidence type="ECO:0000256" key="4">
    <source>
        <dbReference type="ARBA" id="ARBA00022475"/>
    </source>
</evidence>
<evidence type="ECO:0000256" key="6">
    <source>
        <dbReference type="ARBA" id="ARBA00022989"/>
    </source>
</evidence>
<dbReference type="Pfam" id="PF03547">
    <property type="entry name" value="Mem_trans"/>
    <property type="match status" value="2"/>
</dbReference>
<gene>
    <name evidence="9" type="ORF">AJ81_09435</name>
</gene>
<dbReference type="PATRIC" id="fig|1123384.7.peg.1899"/>
<evidence type="ECO:0000256" key="2">
    <source>
        <dbReference type="ARBA" id="ARBA00010145"/>
    </source>
</evidence>
<feature type="transmembrane region" description="Helical" evidence="8">
    <location>
        <begin position="159"/>
        <end position="178"/>
    </location>
</feature>
<comment type="subcellular location">
    <subcellularLocation>
        <location evidence="1">Cell membrane</location>
        <topology evidence="1">Multi-pass membrane protein</topology>
    </subcellularLocation>
</comment>
<feature type="transmembrane region" description="Helical" evidence="8">
    <location>
        <begin position="220"/>
        <end position="239"/>
    </location>
</feature>
<feature type="transmembrane region" description="Helical" evidence="8">
    <location>
        <begin position="190"/>
        <end position="208"/>
    </location>
</feature>
<dbReference type="InterPro" id="IPR038770">
    <property type="entry name" value="Na+/solute_symporter_sf"/>
</dbReference>
<dbReference type="PANTHER" id="PTHR36838">
    <property type="entry name" value="AUXIN EFFLUX CARRIER FAMILY PROTEIN"/>
    <property type="match status" value="1"/>
</dbReference>
<dbReference type="RefSeq" id="WP_031502418.1">
    <property type="nucleotide sequence ID" value="NC_022795.1"/>
</dbReference>
<dbReference type="EMBL" id="CP007141">
    <property type="protein sequence ID" value="AJC74359.1"/>
    <property type="molecule type" value="Genomic_DNA"/>
</dbReference>
<protein>
    <submittedName>
        <fullName evidence="9">Transporter</fullName>
    </submittedName>
</protein>
<reference evidence="9 10" key="1">
    <citation type="submission" date="2014-01" db="EMBL/GenBank/DDBJ databases">
        <title>Genome sequencing of Thermotog hypogea.</title>
        <authorList>
            <person name="Zhang X."/>
            <person name="Alvare G."/>
            <person name="Fristensky B."/>
            <person name="Chen L."/>
            <person name="Suen T."/>
            <person name="Chen Q."/>
            <person name="Ma K."/>
        </authorList>
    </citation>
    <scope>NUCLEOTIDE SEQUENCE [LARGE SCALE GENOMIC DNA]</scope>
    <source>
        <strain evidence="9 10">DSM 11164</strain>
    </source>
</reference>
<dbReference type="AlphaFoldDB" id="A0A0X1KST5"/>
<evidence type="ECO:0000256" key="1">
    <source>
        <dbReference type="ARBA" id="ARBA00004651"/>
    </source>
</evidence>
<keyword evidence="10" id="KW-1185">Reference proteome</keyword>
<evidence type="ECO:0000313" key="9">
    <source>
        <dbReference type="EMBL" id="AJC74359.1"/>
    </source>
</evidence>
<accession>A0A0X1KST5</accession>
<keyword evidence="3" id="KW-0813">Transport</keyword>
<dbReference type="PaxDb" id="1123384-AJ81_09435"/>
<dbReference type="KEGG" id="phy:AJ81_09435"/>
<evidence type="ECO:0000313" key="10">
    <source>
        <dbReference type="Proteomes" id="UP000077469"/>
    </source>
</evidence>
<evidence type="ECO:0000256" key="3">
    <source>
        <dbReference type="ARBA" id="ARBA00022448"/>
    </source>
</evidence>
<evidence type="ECO:0000256" key="8">
    <source>
        <dbReference type="SAM" id="Phobius"/>
    </source>
</evidence>
<dbReference type="PANTHER" id="PTHR36838:SF1">
    <property type="entry name" value="SLR1864 PROTEIN"/>
    <property type="match status" value="1"/>
</dbReference>
<dbReference type="InterPro" id="IPR004776">
    <property type="entry name" value="Mem_transp_PIN-like"/>
</dbReference>
<proteinExistence type="inferred from homology"/>
<name>A0A0X1KST5_9THEM</name>
<keyword evidence="4" id="KW-1003">Cell membrane</keyword>
<comment type="similarity">
    <text evidence="2">Belongs to the auxin efflux carrier (TC 2.A.69) family.</text>
</comment>